<comment type="caution">
    <text evidence="7">The sequence shown here is derived from an EMBL/GenBank/DDBJ whole genome shotgun (WGS) entry which is preliminary data.</text>
</comment>
<dbReference type="Gene3D" id="4.10.1000.10">
    <property type="entry name" value="Zinc finger, CCCH-type"/>
    <property type="match status" value="1"/>
</dbReference>
<gene>
    <name evidence="7" type="ORF">O6P43_012674</name>
</gene>
<keyword evidence="1 4" id="KW-0479">Metal-binding</keyword>
<evidence type="ECO:0000256" key="4">
    <source>
        <dbReference type="PROSITE-ProRule" id="PRU00723"/>
    </source>
</evidence>
<dbReference type="Pfam" id="PF00642">
    <property type="entry name" value="zf-CCCH"/>
    <property type="match status" value="1"/>
</dbReference>
<feature type="domain" description="C3H1-type" evidence="6">
    <location>
        <begin position="283"/>
        <end position="310"/>
    </location>
</feature>
<dbReference type="Proteomes" id="UP001163823">
    <property type="component" value="Chromosome 5"/>
</dbReference>
<dbReference type="PROSITE" id="PS50103">
    <property type="entry name" value="ZF_C3H1"/>
    <property type="match status" value="1"/>
</dbReference>
<evidence type="ECO:0000259" key="6">
    <source>
        <dbReference type="PROSITE" id="PS50103"/>
    </source>
</evidence>
<keyword evidence="2 4" id="KW-0863">Zinc-finger</keyword>
<evidence type="ECO:0000256" key="1">
    <source>
        <dbReference type="ARBA" id="ARBA00022723"/>
    </source>
</evidence>
<accession>A0AAD7PV69</accession>
<dbReference type="SMART" id="SM00356">
    <property type="entry name" value="ZnF_C3H1"/>
    <property type="match status" value="1"/>
</dbReference>
<keyword evidence="8" id="KW-1185">Reference proteome</keyword>
<dbReference type="PANTHER" id="PTHR36886">
    <property type="entry name" value="PROTEIN FRIGIDA-ESSENTIAL 1"/>
    <property type="match status" value="1"/>
</dbReference>
<feature type="region of interest" description="Disordered" evidence="5">
    <location>
        <begin position="316"/>
        <end position="349"/>
    </location>
</feature>
<evidence type="ECO:0000313" key="7">
    <source>
        <dbReference type="EMBL" id="KAJ7968592.1"/>
    </source>
</evidence>
<evidence type="ECO:0000256" key="3">
    <source>
        <dbReference type="ARBA" id="ARBA00022833"/>
    </source>
</evidence>
<feature type="region of interest" description="Disordered" evidence="5">
    <location>
        <begin position="253"/>
        <end position="279"/>
    </location>
</feature>
<dbReference type="InterPro" id="IPR036855">
    <property type="entry name" value="Znf_CCCH_sf"/>
</dbReference>
<sequence>MSTSAPPVRDSATAATNDADSDDDPSEIAESDLDTSDPEEEVEEEVEEDDIEEVELVEEEVEEEEVEEEEEETPQNADEDNKDFNGDMGSEGQDGNFRPGSSPENAKLMLPSNALIMGETSGIPRLSGLSNEQLAMEKVNMHMNNETSNSLKSGKHLVTSELDRSQGLEVDKENARSFLDSKKSSGEHSHSHVDSKAHIYDGKVMKTETTNPFDDIGKEVAATSLERAGSVEETNGDQNSSVRIRLMELQKGDDIKRKASRSNAPDLSTRSLSPRTEISNGNKRPAAICDFFAKGWCIRGSSCRFLHIKDHVNNTGRKAEGDLAGAKGKTEAQLDEGLEDNSEGPVMPDHADPLTSVFGSTSAYLCKPPAERAVHWEQEGQVWHPFHEKQKFPLLQKEDLSFGNHAPAISRGSSSSIDSLFPEYSMSNALGNHYSTNLSSHSTCQEGLTNTRGQHINNIGERIYPCFLHQEFHCIQLNIDQKSLQMIGNLLNLSDPHFLLLLQVYHPPGSQYNPLRDSIEIPNIGDGSLKVYFYNQGSPIQASSHMRIFGESALSGNQAADNDNKSSVSSHDRFSENVVDKACFPCERDFIATETETTAGTSGECQNRTVAMGGTQLDLKDFTKTNKQSIEPNGRDQIDGSIHKKDLKVDRDIIDNEMDVDCKLEGNVQKELKILRPFRAALIELVKELLKPTWREGNLSKEAHNVIVRKSVDKVLCTLQPHQFPCTTDNVKHYLSSSRSKITKLVEGYVDKYGKS</sequence>
<dbReference type="InterPro" id="IPR000571">
    <property type="entry name" value="Znf_CCCH"/>
</dbReference>
<feature type="compositionally biased region" description="Acidic residues" evidence="5">
    <location>
        <begin position="19"/>
        <end position="81"/>
    </location>
</feature>
<evidence type="ECO:0000256" key="2">
    <source>
        <dbReference type="ARBA" id="ARBA00022771"/>
    </source>
</evidence>
<reference evidence="7" key="1">
    <citation type="journal article" date="2023" name="Science">
        <title>Elucidation of the pathway for biosynthesis of saponin adjuvants from the soapbark tree.</title>
        <authorList>
            <person name="Reed J."/>
            <person name="Orme A."/>
            <person name="El-Demerdash A."/>
            <person name="Owen C."/>
            <person name="Martin L.B.B."/>
            <person name="Misra R.C."/>
            <person name="Kikuchi S."/>
            <person name="Rejzek M."/>
            <person name="Martin A.C."/>
            <person name="Harkess A."/>
            <person name="Leebens-Mack J."/>
            <person name="Louveau T."/>
            <person name="Stephenson M.J."/>
            <person name="Osbourn A."/>
        </authorList>
    </citation>
    <scope>NUCLEOTIDE SEQUENCE</scope>
    <source>
        <strain evidence="7">S10</strain>
    </source>
</reference>
<dbReference type="EMBL" id="JARAOO010000005">
    <property type="protein sequence ID" value="KAJ7968592.1"/>
    <property type="molecule type" value="Genomic_DNA"/>
</dbReference>
<keyword evidence="3 4" id="KW-0862">Zinc</keyword>
<organism evidence="7 8">
    <name type="scientific">Quillaja saponaria</name>
    <name type="common">Soap bark tree</name>
    <dbReference type="NCBI Taxonomy" id="32244"/>
    <lineage>
        <taxon>Eukaryota</taxon>
        <taxon>Viridiplantae</taxon>
        <taxon>Streptophyta</taxon>
        <taxon>Embryophyta</taxon>
        <taxon>Tracheophyta</taxon>
        <taxon>Spermatophyta</taxon>
        <taxon>Magnoliopsida</taxon>
        <taxon>eudicotyledons</taxon>
        <taxon>Gunneridae</taxon>
        <taxon>Pentapetalae</taxon>
        <taxon>rosids</taxon>
        <taxon>fabids</taxon>
        <taxon>Fabales</taxon>
        <taxon>Quillajaceae</taxon>
        <taxon>Quillaja</taxon>
    </lineage>
</organism>
<protein>
    <submittedName>
        <fullName evidence="7">Zinc finger CCCH domain-containing protein 27-like</fullName>
    </submittedName>
</protein>
<dbReference type="SUPFAM" id="SSF90229">
    <property type="entry name" value="CCCH zinc finger"/>
    <property type="match status" value="1"/>
</dbReference>
<feature type="compositionally biased region" description="Acidic residues" evidence="5">
    <location>
        <begin position="333"/>
        <end position="342"/>
    </location>
</feature>
<feature type="compositionally biased region" description="Polar residues" evidence="5">
    <location>
        <begin position="261"/>
        <end position="279"/>
    </location>
</feature>
<dbReference type="PANTHER" id="PTHR36886:SF3">
    <property type="entry name" value="PROTEIN FRIGIDA-ESSENTIAL 1"/>
    <property type="match status" value="1"/>
</dbReference>
<dbReference type="AlphaFoldDB" id="A0AAD7PV69"/>
<feature type="zinc finger region" description="C3H1-type" evidence="4">
    <location>
        <begin position="283"/>
        <end position="310"/>
    </location>
</feature>
<proteinExistence type="predicted"/>
<feature type="region of interest" description="Disordered" evidence="5">
    <location>
        <begin position="1"/>
        <end position="104"/>
    </location>
</feature>
<dbReference type="KEGG" id="qsa:O6P43_012674"/>
<evidence type="ECO:0000256" key="5">
    <source>
        <dbReference type="SAM" id="MobiDB-lite"/>
    </source>
</evidence>
<dbReference type="InterPro" id="IPR052650">
    <property type="entry name" value="Zinc_finger_CCCH"/>
</dbReference>
<dbReference type="GO" id="GO:0008270">
    <property type="term" value="F:zinc ion binding"/>
    <property type="evidence" value="ECO:0007669"/>
    <property type="project" value="UniProtKB-KW"/>
</dbReference>
<evidence type="ECO:0000313" key="8">
    <source>
        <dbReference type="Proteomes" id="UP001163823"/>
    </source>
</evidence>
<name>A0AAD7PV69_QUISA</name>